<dbReference type="AlphaFoldDB" id="A0A7R6PIR4"/>
<evidence type="ECO:0000259" key="2">
    <source>
        <dbReference type="Pfam" id="PF12969"/>
    </source>
</evidence>
<dbReference type="InterPro" id="IPR024618">
    <property type="entry name" value="DUF3857"/>
</dbReference>
<keyword evidence="1" id="KW-0732">Signal</keyword>
<feature type="chain" id="PRO_5032920295" description="DUF3857 domain-containing protein" evidence="1">
    <location>
        <begin position="21"/>
        <end position="651"/>
    </location>
</feature>
<accession>A0A7R6PIR4</accession>
<protein>
    <recommendedName>
        <fullName evidence="2">DUF3857 domain-containing protein</fullName>
    </recommendedName>
</protein>
<sequence>MKKGIFFVFFLFLFAFQSVAEITDADKNLKPEPFKGGKDAIVILRKVVVDDTYTKKESKEEYYVKFKVFTKKGIDDLKNVKIYYNPKKEKIEDLKAIVWSPDGKIYKLKDADIVKKDVAKKWGEKVVEISFAFPSLVEGSVVEYSFSKIKDYIREINRFYSQGEVYTKRCELKFIAPSYMTWGYTGDNLHQRPKITEDKQKDKKIVNIVFTDIPGLPKEDYSYPYSSLREQIIFYYTSYMLNPGYYWQETATNFFDYQGRKFLKANRTIKKILKNEIGVQGKTNEQILKDIYDYVVTHYKSIYMLSKSERENLTKKYLKKVTKADIKVKKIVNLPYLTELQIDLLTLCFIKNAIPDAKISIGLYVPWDSGKFLRTMRTLSQFEEWLLKVEVGGKSYYLAPGKGMLPFGYIPYGARNTEIYFISENGASFEKIKDMPADKAVSESVMDVTLGDEKMTVKATETLNFYESYNLKSYALFLNDKQIREIFEQTIQEQFGDDAKLIDFKLKNLKVYNKPLIVEYSFSYPYEFEELGDNLIFKPLLFPRYDENPFAVDKRYSPIIFKYPEQQKCEITYHLPEDIEINTLPEAKTVSRLGFSYKTEYSKLDSKTFKVKVFQQNKYSVYPKTAVWQFKTLFDELLAASNPKVVLREIE</sequence>
<keyword evidence="4" id="KW-1185">Reference proteome</keyword>
<feature type="signal peptide" evidence="1">
    <location>
        <begin position="1"/>
        <end position="20"/>
    </location>
</feature>
<reference evidence="3 4" key="1">
    <citation type="journal article" date="2012" name="Extremophiles">
        <title>Thermotomaculum hydrothermale gen. nov., sp. nov., a novel heterotrophic thermophile within the phylum Acidobacteria from a deep-sea hydrothermal vent chimney in the Southern Okinawa Trough.</title>
        <authorList>
            <person name="Izumi H."/>
            <person name="Nunoura T."/>
            <person name="Miyazaki M."/>
            <person name="Mino S."/>
            <person name="Toki T."/>
            <person name="Takai K."/>
            <person name="Sako Y."/>
            <person name="Sawabe T."/>
            <person name="Nakagawa S."/>
        </authorList>
    </citation>
    <scope>NUCLEOTIDE SEQUENCE [LARGE SCALE GENOMIC DNA]</scope>
    <source>
        <strain evidence="3 4">AC55</strain>
    </source>
</reference>
<dbReference type="Gene3D" id="2.60.120.1130">
    <property type="match status" value="1"/>
</dbReference>
<name>A0A7R6PIR4_9BACT</name>
<dbReference type="Pfam" id="PF12969">
    <property type="entry name" value="DUF3857"/>
    <property type="match status" value="1"/>
</dbReference>
<dbReference type="EMBL" id="AP017470">
    <property type="protein sequence ID" value="BBB33354.1"/>
    <property type="molecule type" value="Genomic_DNA"/>
</dbReference>
<evidence type="ECO:0000313" key="4">
    <source>
        <dbReference type="Proteomes" id="UP000595564"/>
    </source>
</evidence>
<dbReference type="RefSeq" id="WP_201327661.1">
    <property type="nucleotide sequence ID" value="NZ_AP017470.1"/>
</dbReference>
<organism evidence="3 4">
    <name type="scientific">Thermotomaculum hydrothermale</name>
    <dbReference type="NCBI Taxonomy" id="981385"/>
    <lineage>
        <taxon>Bacteria</taxon>
        <taxon>Pseudomonadati</taxon>
        <taxon>Acidobacteriota</taxon>
        <taxon>Holophagae</taxon>
        <taxon>Thermotomaculales</taxon>
        <taxon>Thermotomaculaceae</taxon>
        <taxon>Thermotomaculum</taxon>
    </lineage>
</organism>
<evidence type="ECO:0000256" key="1">
    <source>
        <dbReference type="SAM" id="SignalP"/>
    </source>
</evidence>
<gene>
    <name evidence="3" type="ORF">TTHT_1900</name>
</gene>
<dbReference type="Gene3D" id="2.60.40.3140">
    <property type="match status" value="1"/>
</dbReference>
<feature type="domain" description="DUF3857" evidence="2">
    <location>
        <begin position="58"/>
        <end position="207"/>
    </location>
</feature>
<dbReference type="KEGG" id="thyd:TTHT_1900"/>
<evidence type="ECO:0000313" key="3">
    <source>
        <dbReference type="EMBL" id="BBB33354.1"/>
    </source>
</evidence>
<dbReference type="Proteomes" id="UP000595564">
    <property type="component" value="Chromosome"/>
</dbReference>
<proteinExistence type="predicted"/>